<keyword evidence="9" id="KW-0807">Transducer</keyword>
<feature type="transmembrane region" description="Helical" evidence="11">
    <location>
        <begin position="275"/>
        <end position="292"/>
    </location>
</feature>
<keyword evidence="6" id="KW-0297">G-protein coupled receptor</keyword>
<reference evidence="12 13" key="1">
    <citation type="journal article" date="2019" name="Nat. Ecol. Evol.">
        <title>Megaphylogeny resolves global patterns of mushroom evolution.</title>
        <authorList>
            <person name="Varga T."/>
            <person name="Krizsan K."/>
            <person name="Foldi C."/>
            <person name="Dima B."/>
            <person name="Sanchez-Garcia M."/>
            <person name="Sanchez-Ramirez S."/>
            <person name="Szollosi G.J."/>
            <person name="Szarkandi J.G."/>
            <person name="Papp V."/>
            <person name="Albert L."/>
            <person name="Andreopoulos W."/>
            <person name="Angelini C."/>
            <person name="Antonin V."/>
            <person name="Barry K.W."/>
            <person name="Bougher N.L."/>
            <person name="Buchanan P."/>
            <person name="Buyck B."/>
            <person name="Bense V."/>
            <person name="Catcheside P."/>
            <person name="Chovatia M."/>
            <person name="Cooper J."/>
            <person name="Damon W."/>
            <person name="Desjardin D."/>
            <person name="Finy P."/>
            <person name="Geml J."/>
            <person name="Haridas S."/>
            <person name="Hughes K."/>
            <person name="Justo A."/>
            <person name="Karasinski D."/>
            <person name="Kautmanova I."/>
            <person name="Kiss B."/>
            <person name="Kocsube S."/>
            <person name="Kotiranta H."/>
            <person name="LaButti K.M."/>
            <person name="Lechner B.E."/>
            <person name="Liimatainen K."/>
            <person name="Lipzen A."/>
            <person name="Lukacs Z."/>
            <person name="Mihaltcheva S."/>
            <person name="Morgado L.N."/>
            <person name="Niskanen T."/>
            <person name="Noordeloos M.E."/>
            <person name="Ohm R.A."/>
            <person name="Ortiz-Santana B."/>
            <person name="Ovrebo C."/>
            <person name="Racz N."/>
            <person name="Riley R."/>
            <person name="Savchenko A."/>
            <person name="Shiryaev A."/>
            <person name="Soop K."/>
            <person name="Spirin V."/>
            <person name="Szebenyi C."/>
            <person name="Tomsovsky M."/>
            <person name="Tulloss R.E."/>
            <person name="Uehling J."/>
            <person name="Grigoriev I.V."/>
            <person name="Vagvolgyi C."/>
            <person name="Papp T."/>
            <person name="Martin F.M."/>
            <person name="Miettinen O."/>
            <person name="Hibbett D.S."/>
            <person name="Nagy L.G."/>
        </authorList>
    </citation>
    <scope>NUCLEOTIDE SEQUENCE [LARGE SCALE GENOMIC DNA]</scope>
    <source>
        <strain evidence="12 13">CBS 309.79</strain>
    </source>
</reference>
<comment type="similarity">
    <text evidence="2">Belongs to the G-protein coupled receptor 4 family.</text>
</comment>
<feature type="region of interest" description="Disordered" evidence="10">
    <location>
        <begin position="400"/>
        <end position="454"/>
    </location>
</feature>
<gene>
    <name evidence="12" type="ORF">BDV98DRAFT_555280</name>
</gene>
<evidence type="ECO:0000256" key="9">
    <source>
        <dbReference type="ARBA" id="ARBA00023224"/>
    </source>
</evidence>
<dbReference type="CDD" id="cd14966">
    <property type="entry name" value="7tmD_STE3"/>
    <property type="match status" value="1"/>
</dbReference>
<sequence length="454" mass="50754">MSRDPTYPLFPIFSLTASLLVLVPLPWHLQAWNSGTCFYIVWTFIASLNQFVNSIVWASDAIDRAPLWCDISTRIVNSSAIGIPAASLCIVRRLYNIASVQRASVTRADKRRQVIVDTCISLLFPIVATGLQIIVQGHRYDIWEGVGCVPAMYNTPLAYVLVSMWPTLIGTISAVYCILALLAFRRRQIEFNNYLRSNKSLTVGRYFRLMALAMAEVSLTTPLSVVSIIVNVKNSPPQPWISWADTHEDFWRVDQYPALLWRQSKLAVFGNETNRWLPVVCALLFFAFFGFAEEARKNYKAASTAFLKFTKLDAFFSKIRSRTDRKSLKPFSLRTDWDSQNTLPVYMPYTEPKSKSDKPRPSTEASNIIVLGHDNQSTFNGPPSPSSSAVPSYYEMMHTPTSSTFCPSSPTDGPGSPKVSGKHTSTGSISELDHRSTFGARPESATSSMQPRAV</sequence>
<evidence type="ECO:0000256" key="11">
    <source>
        <dbReference type="SAM" id="Phobius"/>
    </source>
</evidence>
<evidence type="ECO:0000256" key="8">
    <source>
        <dbReference type="ARBA" id="ARBA00023170"/>
    </source>
</evidence>
<evidence type="ECO:0000256" key="5">
    <source>
        <dbReference type="ARBA" id="ARBA00022989"/>
    </source>
</evidence>
<keyword evidence="5 11" id="KW-1133">Transmembrane helix</keyword>
<feature type="transmembrane region" description="Helical" evidence="11">
    <location>
        <begin position="37"/>
        <end position="58"/>
    </location>
</feature>
<feature type="transmembrane region" description="Helical" evidence="11">
    <location>
        <begin position="115"/>
        <end position="137"/>
    </location>
</feature>
<dbReference type="OrthoDB" id="2874149at2759"/>
<feature type="compositionally biased region" description="Low complexity" evidence="10">
    <location>
        <begin position="400"/>
        <end position="411"/>
    </location>
</feature>
<dbReference type="PANTHER" id="PTHR28097">
    <property type="entry name" value="PHEROMONE A FACTOR RECEPTOR"/>
    <property type="match status" value="1"/>
</dbReference>
<dbReference type="PANTHER" id="PTHR28097:SF1">
    <property type="entry name" value="PHEROMONE A FACTOR RECEPTOR"/>
    <property type="match status" value="1"/>
</dbReference>
<accession>A0A5C3Q4H7</accession>
<keyword evidence="7 11" id="KW-0472">Membrane</keyword>
<dbReference type="AlphaFoldDB" id="A0A5C3Q4H7"/>
<evidence type="ECO:0000256" key="2">
    <source>
        <dbReference type="ARBA" id="ARBA00011085"/>
    </source>
</evidence>
<dbReference type="EMBL" id="ML178860">
    <property type="protein sequence ID" value="TFK96426.1"/>
    <property type="molecule type" value="Genomic_DNA"/>
</dbReference>
<feature type="region of interest" description="Disordered" evidence="10">
    <location>
        <begin position="373"/>
        <end position="392"/>
    </location>
</feature>
<feature type="transmembrane region" description="Helical" evidence="11">
    <location>
        <begin position="205"/>
        <end position="230"/>
    </location>
</feature>
<evidence type="ECO:0000256" key="3">
    <source>
        <dbReference type="ARBA" id="ARBA00022507"/>
    </source>
</evidence>
<comment type="subcellular location">
    <subcellularLocation>
        <location evidence="1">Membrane</location>
        <topology evidence="1">Multi-pass membrane protein</topology>
    </subcellularLocation>
</comment>
<feature type="compositionally biased region" description="Polar residues" evidence="10">
    <location>
        <begin position="444"/>
        <end position="454"/>
    </location>
</feature>
<evidence type="ECO:0000256" key="7">
    <source>
        <dbReference type="ARBA" id="ARBA00023136"/>
    </source>
</evidence>
<feature type="transmembrane region" description="Helical" evidence="11">
    <location>
        <begin position="157"/>
        <end position="184"/>
    </location>
</feature>
<evidence type="ECO:0000313" key="12">
    <source>
        <dbReference type="EMBL" id="TFK96426.1"/>
    </source>
</evidence>
<dbReference type="Proteomes" id="UP000305067">
    <property type="component" value="Unassembled WGS sequence"/>
</dbReference>
<keyword evidence="8 12" id="KW-0675">Receptor</keyword>
<evidence type="ECO:0000313" key="13">
    <source>
        <dbReference type="Proteomes" id="UP000305067"/>
    </source>
</evidence>
<evidence type="ECO:0000256" key="6">
    <source>
        <dbReference type="ARBA" id="ARBA00023040"/>
    </source>
</evidence>
<dbReference type="GO" id="GO:0000750">
    <property type="term" value="P:pheromone-dependent signal transduction involved in conjugation with cellular fusion"/>
    <property type="evidence" value="ECO:0007669"/>
    <property type="project" value="TreeGrafter"/>
</dbReference>
<evidence type="ECO:0000256" key="1">
    <source>
        <dbReference type="ARBA" id="ARBA00004141"/>
    </source>
</evidence>
<proteinExistence type="inferred from homology"/>
<dbReference type="STRING" id="1884261.A0A5C3Q4H7"/>
<keyword evidence="3" id="KW-0589">Pheromone response</keyword>
<dbReference type="PRINTS" id="PR00899">
    <property type="entry name" value="GPCRSTE3"/>
</dbReference>
<evidence type="ECO:0000256" key="4">
    <source>
        <dbReference type="ARBA" id="ARBA00022692"/>
    </source>
</evidence>
<protein>
    <submittedName>
        <fullName evidence="12">Pheromone A receptor-domain-containing protein</fullName>
    </submittedName>
</protein>
<dbReference type="GO" id="GO:0005886">
    <property type="term" value="C:plasma membrane"/>
    <property type="evidence" value="ECO:0007669"/>
    <property type="project" value="TreeGrafter"/>
</dbReference>
<dbReference type="PRINTS" id="PR00901">
    <property type="entry name" value="PHEROMONEBAR"/>
</dbReference>
<organism evidence="12 13">
    <name type="scientific">Pterulicium gracile</name>
    <dbReference type="NCBI Taxonomy" id="1884261"/>
    <lineage>
        <taxon>Eukaryota</taxon>
        <taxon>Fungi</taxon>
        <taxon>Dikarya</taxon>
        <taxon>Basidiomycota</taxon>
        <taxon>Agaricomycotina</taxon>
        <taxon>Agaricomycetes</taxon>
        <taxon>Agaricomycetidae</taxon>
        <taxon>Agaricales</taxon>
        <taxon>Pleurotineae</taxon>
        <taxon>Pterulaceae</taxon>
        <taxon>Pterulicium</taxon>
    </lineage>
</organism>
<keyword evidence="13" id="KW-1185">Reference proteome</keyword>
<keyword evidence="4 11" id="KW-0812">Transmembrane</keyword>
<dbReference type="GO" id="GO:0004934">
    <property type="term" value="F:mating-type alpha-factor pheromone receptor activity"/>
    <property type="evidence" value="ECO:0007669"/>
    <property type="project" value="InterPro"/>
</dbReference>
<dbReference type="Pfam" id="PF02076">
    <property type="entry name" value="STE3"/>
    <property type="match status" value="1"/>
</dbReference>
<name>A0A5C3Q4H7_9AGAR</name>
<dbReference type="InterPro" id="IPR000481">
    <property type="entry name" value="GPCR_Pheromne_B_alpha_rcpt"/>
</dbReference>
<dbReference type="InterPro" id="IPR001499">
    <property type="entry name" value="GPCR_STE3"/>
</dbReference>
<evidence type="ECO:0000256" key="10">
    <source>
        <dbReference type="SAM" id="MobiDB-lite"/>
    </source>
</evidence>
<feature type="transmembrane region" description="Helical" evidence="11">
    <location>
        <begin position="6"/>
        <end position="25"/>
    </location>
</feature>